<dbReference type="Pfam" id="PF21906">
    <property type="entry name" value="WHD_NrtR"/>
    <property type="match status" value="1"/>
</dbReference>
<dbReference type="Pfam" id="PF00293">
    <property type="entry name" value="NUDIX"/>
    <property type="match status" value="1"/>
</dbReference>
<dbReference type="PANTHER" id="PTHR43736">
    <property type="entry name" value="ADP-RIBOSE PYROPHOSPHATASE"/>
    <property type="match status" value="1"/>
</dbReference>
<dbReference type="SUPFAM" id="SSF46785">
    <property type="entry name" value="Winged helix' DNA-binding domain"/>
    <property type="match status" value="1"/>
</dbReference>
<evidence type="ECO:0000313" key="5">
    <source>
        <dbReference type="EMBL" id="SDE31300.1"/>
    </source>
</evidence>
<evidence type="ECO:0000256" key="1">
    <source>
        <dbReference type="ARBA" id="ARBA00005582"/>
    </source>
</evidence>
<proteinExistence type="inferred from homology"/>
<sequence>MGNTANPHSSVAADVAILTIRDGALAVLLIRRGNPPFKGRLALPGGFLEADETLEDAAARELSEETGVAAGEFLLQHIGVYSEPDRDPRERVVSAAFAALVADVPPDHAGGDAAATEWLPVDRALKESLAFDHLRILRKAVEYARRELEYSTAATAFCAKEFTVAELRRVYEIVWQTRLDPGNFHRKVTRVPGFLEPTGRTTTKDGGRPAALYTAGELRRLPLPLSPGR</sequence>
<dbReference type="RefSeq" id="WP_281188136.1">
    <property type="nucleotide sequence ID" value="NZ_FNAD01000018.1"/>
</dbReference>
<dbReference type="EMBL" id="FNAD01000018">
    <property type="protein sequence ID" value="SDE31300.1"/>
    <property type="molecule type" value="Genomic_DNA"/>
</dbReference>
<dbReference type="PANTHER" id="PTHR43736:SF4">
    <property type="entry name" value="SLR1690 PROTEIN"/>
    <property type="match status" value="1"/>
</dbReference>
<evidence type="ECO:0000259" key="4">
    <source>
        <dbReference type="PROSITE" id="PS51462"/>
    </source>
</evidence>
<organism evidence="5 6">
    <name type="scientific">Glycomyces harbinensis</name>
    <dbReference type="NCBI Taxonomy" id="58114"/>
    <lineage>
        <taxon>Bacteria</taxon>
        <taxon>Bacillati</taxon>
        <taxon>Actinomycetota</taxon>
        <taxon>Actinomycetes</taxon>
        <taxon>Glycomycetales</taxon>
        <taxon>Glycomycetaceae</taxon>
        <taxon>Glycomyces</taxon>
    </lineage>
</organism>
<accession>A0A1G7BXK1</accession>
<dbReference type="SUPFAM" id="SSF55811">
    <property type="entry name" value="Nudix"/>
    <property type="match status" value="1"/>
</dbReference>
<name>A0A1G7BXK1_9ACTN</name>
<comment type="similarity">
    <text evidence="1 3">Belongs to the Nudix hydrolase family.</text>
</comment>
<dbReference type="PRINTS" id="PR00502">
    <property type="entry name" value="NUDIXFAMILY"/>
</dbReference>
<dbReference type="InterPro" id="IPR036388">
    <property type="entry name" value="WH-like_DNA-bd_sf"/>
</dbReference>
<evidence type="ECO:0000313" key="6">
    <source>
        <dbReference type="Proteomes" id="UP000198949"/>
    </source>
</evidence>
<dbReference type="PROSITE" id="PS51462">
    <property type="entry name" value="NUDIX"/>
    <property type="match status" value="1"/>
</dbReference>
<dbReference type="STRING" id="58114.SAMN05216270_11810"/>
<evidence type="ECO:0000256" key="2">
    <source>
        <dbReference type="ARBA" id="ARBA00022801"/>
    </source>
</evidence>
<dbReference type="InterPro" id="IPR036390">
    <property type="entry name" value="WH_DNA-bd_sf"/>
</dbReference>
<keyword evidence="2 3" id="KW-0378">Hydrolase</keyword>
<dbReference type="Gene3D" id="3.90.79.10">
    <property type="entry name" value="Nucleoside Triphosphate Pyrophosphohydrolase"/>
    <property type="match status" value="1"/>
</dbReference>
<protein>
    <submittedName>
        <fullName evidence="5">8-oxo-dGTP diphosphatase</fullName>
    </submittedName>
</protein>
<gene>
    <name evidence="5" type="ORF">SAMN05216270_11810</name>
</gene>
<dbReference type="GO" id="GO:0016787">
    <property type="term" value="F:hydrolase activity"/>
    <property type="evidence" value="ECO:0007669"/>
    <property type="project" value="UniProtKB-KW"/>
</dbReference>
<evidence type="ECO:0000256" key="3">
    <source>
        <dbReference type="RuleBase" id="RU003476"/>
    </source>
</evidence>
<feature type="domain" description="Nudix hydrolase" evidence="4">
    <location>
        <begin position="10"/>
        <end position="141"/>
    </location>
</feature>
<dbReference type="PROSITE" id="PS00893">
    <property type="entry name" value="NUDIX_BOX"/>
    <property type="match status" value="1"/>
</dbReference>
<dbReference type="InterPro" id="IPR015797">
    <property type="entry name" value="NUDIX_hydrolase-like_dom_sf"/>
</dbReference>
<dbReference type="InterPro" id="IPR020476">
    <property type="entry name" value="Nudix_hydrolase"/>
</dbReference>
<dbReference type="InterPro" id="IPR054105">
    <property type="entry name" value="WHD_NrtR"/>
</dbReference>
<dbReference type="Gene3D" id="1.10.10.10">
    <property type="entry name" value="Winged helix-like DNA-binding domain superfamily/Winged helix DNA-binding domain"/>
    <property type="match status" value="1"/>
</dbReference>
<dbReference type="InterPro" id="IPR020084">
    <property type="entry name" value="NUDIX_hydrolase_CS"/>
</dbReference>
<reference evidence="6" key="1">
    <citation type="submission" date="2016-10" db="EMBL/GenBank/DDBJ databases">
        <authorList>
            <person name="Varghese N."/>
            <person name="Submissions S."/>
        </authorList>
    </citation>
    <scope>NUCLEOTIDE SEQUENCE [LARGE SCALE GENOMIC DNA]</scope>
    <source>
        <strain evidence="6">CGMCC 4.3516</strain>
    </source>
</reference>
<dbReference type="InterPro" id="IPR000086">
    <property type="entry name" value="NUDIX_hydrolase_dom"/>
</dbReference>
<keyword evidence="6" id="KW-1185">Reference proteome</keyword>
<dbReference type="CDD" id="cd18873">
    <property type="entry name" value="NUDIX_NadM_like"/>
    <property type="match status" value="1"/>
</dbReference>
<dbReference type="Proteomes" id="UP000198949">
    <property type="component" value="Unassembled WGS sequence"/>
</dbReference>
<dbReference type="AlphaFoldDB" id="A0A1G7BXK1"/>